<dbReference type="PROSITE" id="PS51651">
    <property type="entry name" value="DOCKER"/>
    <property type="match status" value="1"/>
</dbReference>
<feature type="compositionally biased region" description="Polar residues" evidence="3">
    <location>
        <begin position="119"/>
        <end position="128"/>
    </location>
</feature>
<organism evidence="6 7">
    <name type="scientific">Blattamonas nauphoetae</name>
    <dbReference type="NCBI Taxonomy" id="2049346"/>
    <lineage>
        <taxon>Eukaryota</taxon>
        <taxon>Metamonada</taxon>
        <taxon>Preaxostyla</taxon>
        <taxon>Oxymonadida</taxon>
        <taxon>Blattamonas</taxon>
    </lineage>
</organism>
<feature type="region of interest" description="Disordered" evidence="3">
    <location>
        <begin position="116"/>
        <end position="150"/>
    </location>
</feature>
<accession>A0ABQ9YG98</accession>
<dbReference type="Gene3D" id="1.20.58.740">
    <property type="match status" value="1"/>
</dbReference>
<keyword evidence="7" id="KW-1185">Reference proteome</keyword>
<gene>
    <name evidence="6" type="ORF">BLNAU_2178</name>
</gene>
<dbReference type="InterPro" id="IPR027357">
    <property type="entry name" value="DOCKER_dom"/>
</dbReference>
<dbReference type="Gene3D" id="2.60.40.150">
    <property type="entry name" value="C2 domain"/>
    <property type="match status" value="1"/>
</dbReference>
<dbReference type="InterPro" id="IPR046770">
    <property type="entry name" value="DOCKER_Lobe_B"/>
</dbReference>
<protein>
    <submittedName>
        <fullName evidence="6">Dedicator of cytokinesis protein 9</fullName>
    </submittedName>
</protein>
<name>A0ABQ9YG98_9EUKA</name>
<evidence type="ECO:0000256" key="1">
    <source>
        <dbReference type="PROSITE-ProRule" id="PRU00983"/>
    </source>
</evidence>
<dbReference type="Pfam" id="PF20421">
    <property type="entry name" value="DHR-2_Lobe_C"/>
    <property type="match status" value="1"/>
</dbReference>
<comment type="similarity">
    <text evidence="1">Belongs to the DOCK family.</text>
</comment>
<dbReference type="InterPro" id="IPR026791">
    <property type="entry name" value="DOCK"/>
</dbReference>
<dbReference type="PANTHER" id="PTHR23317">
    <property type="entry name" value="DEDICATOR OF CYTOKINESIS DOCK"/>
    <property type="match status" value="1"/>
</dbReference>
<keyword evidence="2" id="KW-0175">Coiled coil</keyword>
<feature type="domain" description="DOCKER" evidence="5">
    <location>
        <begin position="2000"/>
        <end position="2407"/>
    </location>
</feature>
<feature type="coiled-coil region" evidence="2">
    <location>
        <begin position="1393"/>
        <end position="1424"/>
    </location>
</feature>
<dbReference type="EMBL" id="JARBJD010000009">
    <property type="protein sequence ID" value="KAK2962745.1"/>
    <property type="molecule type" value="Genomic_DNA"/>
</dbReference>
<dbReference type="Pfam" id="PF20422">
    <property type="entry name" value="DHR-2_Lobe_B"/>
    <property type="match status" value="1"/>
</dbReference>
<dbReference type="InterPro" id="IPR046773">
    <property type="entry name" value="DOCKER_Lobe_C"/>
</dbReference>
<evidence type="ECO:0000313" key="7">
    <source>
        <dbReference type="Proteomes" id="UP001281761"/>
    </source>
</evidence>
<feature type="compositionally biased region" description="Polar residues" evidence="3">
    <location>
        <begin position="1526"/>
        <end position="1535"/>
    </location>
</feature>
<feature type="domain" description="C2 DOCK-type" evidence="4">
    <location>
        <begin position="491"/>
        <end position="671"/>
    </location>
</feature>
<dbReference type="PANTHER" id="PTHR23317:SF76">
    <property type="entry name" value="LD20667P"/>
    <property type="match status" value="1"/>
</dbReference>
<dbReference type="Proteomes" id="UP001281761">
    <property type="component" value="Unassembled WGS sequence"/>
</dbReference>
<proteinExistence type="inferred from homology"/>
<comment type="caution">
    <text evidence="6">The sequence shown here is derived from an EMBL/GenBank/DDBJ whole genome shotgun (WGS) entry which is preliminary data.</text>
</comment>
<sequence>MDGTSNPSEYFRSLTGCQSSLERLIDLLPKLPDCISKEPVTVTVNEEASTVNWKAFNAQFSSVPESFRPAVSVFTKPDTKIKFDQPSNDPEPIHYPSCHYPQNYPLPTTVIDDEELTGDSEQTPSGQENIVDDPESEQPPPATPNPGEDEVQIERSYKDRDFIQKGEKTQIAGRQICGMLFQNTQPELPPLSVTGLFNASTSAKIREHLYVRLSSIRFERALIDDVEPMYVIFSLYQFDPLRKLSEDVHMDLNKNEVLTKLGNVHSDSDPLTALTRAIFTIDPSIAHSVYLVITLHKVISSDDEFGTQDYISNKYQKFRELPENHKERVEKLSHYNSLLEFYGKWRSLMSFGAIPIIEDGDWTPSINGQPFTADRPTSIQFTNMYIPKVKELLNDGVVGMIQTVLKKNTAFERLPVSIGIELMYLRDTKPANVVGFQYEIEQDTLNEQDEEINPLLKINPIEDPITIASKRIRRAVSFLPPPLPLTSNSLYHFVFISPLFVDTSQIDFRSRNVALRVRVLERDTSSQGTPLPIILSRSHSSLKVSEYWCEMQYHTERPRFFDEIKIALPFDVPPTMHVLFELFHISLQYYEDVKKGKEKGRELMKPIGAAALPLTPLGLIVDDRPRPLRVCKPQELTHYLSNLTNPEDKNLQYYTGKVPPELYVQTRLVSSLVPLNNDVRSVLMQQHTDEKEEPSKEWNVNQKESIQSFDFSSSLQEVIEETPAEKASKEKNKVDFLHMDQTLTSLRQQSAVVFFPALVSLILEKMKIGGDKERIRLMSCLIDMFDLAETTRKKENMNTDTLADFVENRYDLWNTKQKLHNFADYKKNEGEDVEKKNMEGKGELEKDAELMHEVLVRMLVMQMLAGSFHQLVTFISHILKNDAAFSRKHPDLTEEATIAMAIRTTLGDSLGEMLTARDPVFGPLLSAKKASKDDDDIDFEDGTVRLDNSVIAPFKAFLDMWVESALFAIRPENSRAKGDVIDEEPSEATTKTKPLFVAIPPAYIVHVLKQSKAPKADGTNPLRPMLSLLSYSKVFFSLILKSMILSVYYLSTLSSRHDSRFSSSLYDRLRSLTILFSLGVQLHLTVNSASSFIASLAHFYSQLWTIGDRGQTNELILCFVTWFQPVLAQSTPQAIEDEKPQPSSEVSTPRSMTQSQVFSVPSLPTASILSQSTLSFRTNKILTILLKFWTVLTRSPQWVRMVFFSGGKSKEDQQKHKFQFFLTHLLTESIFSSQVIAFSLSDVGTLAIPTPGASPMEDEDDFGLADSDGAVENATASSRPLPFLFIQQLFSRFDSYAVFSSSFESRSLIARIHFSFFSSCVNRKEEVLDNKSLPVEEKLNCFMSCAWLLMNSPSKVITSYLLNLHLSNYDSLVSLLFDIFSYAQPSFLSTFVRSKLEEDEKAILDRLKEIKEEKDWERMKEEREKAMTMKSKKNTMKFSQKDLMQEKIISRRINDPRSKTVRLSMSFQNAQNNMQKWNTMSQSYSGLPGSHMTMALPKSTGFGSRNTRSPQRPTGPVALASLFVSPGSSPQTSRSPIPASSPFAGHATPTNSPAPPMSPALNASMNRLSATVTTSPLRSLNMSLSQSMSGQMPSETMLFLMDSEEEARANLESVREWGRQFKDSVSHICYSVISRTVVATLFEFTGLKTHYDPVQSGWPETGTGIKYDKNPSYFGEYTIFESILNYYDETPDAEGGVRWKIGFENVEQLGEAYARQTRMNYPHLNLNTIYDFLVKIFSTVTNRVQTVPETMSEESLLQLFDSLHFLLKLSSHAFFTESVDHAKGVVYFILSFFKASSPVLRASAISLIYFLFKQNMIVTNKINRMRRLITAFVSESDLNEEEQKNWQYSIKELVEYALNDSDKSDILVEQIRELNDRLVSILEDKAEVRRIGDTDDELKAERAFQLTKNYFHSPELRLGTYSQLETILKGKGSSVACPDELAISHVTKCAIQLDILSEIWRRQHDTLAKTVPFPQELPIRSTFVRFEQGNLEIQRGDFSEKESDDDFLLAPPAPSLPVKRRYGTGWCAWDVLLKRIIPDFVLYSPAALNQFYTNTDLLDAIEESGQYTIDKLTEQLVLTARKLDEAKLFEYSLPIRTILASIYTATNNLDGLQTAYSDLSQNASGTLSLLDSRLTCMHYRVGLFGHDFGDENGTLYITRQYNFMKIGDFKFKLIDKYKKKLGKEPKILMGDIVPELTDEELETPHIQLGAVRPLFSDYDKQDRPTEFLQKTLLRTFVMETPFTQTPIKKPGMHETWLRKVTFECEHPLPWVTSRVKVIPNGVKVEEISPAMFSSRDLDTKTMAIRKATDPLDQKGIQPLVSGAIAPQVNEGVMSIYRCFLGEHRNETSEEDQEAIKTSFFEFFMACRAALVKMPEIKNLTVGFVDTLAEKYNELMDEVQDELGKLPRIVPGVDFIPSIQKTTPVDDGME</sequence>
<evidence type="ECO:0000256" key="2">
    <source>
        <dbReference type="SAM" id="Coils"/>
    </source>
</evidence>
<reference evidence="6 7" key="1">
    <citation type="journal article" date="2022" name="bioRxiv">
        <title>Genomics of Preaxostyla Flagellates Illuminates Evolutionary Transitions and the Path Towards Mitochondrial Loss.</title>
        <authorList>
            <person name="Novak L.V.F."/>
            <person name="Treitli S.C."/>
            <person name="Pyrih J."/>
            <person name="Halakuc P."/>
            <person name="Pipaliya S.V."/>
            <person name="Vacek V."/>
            <person name="Brzon O."/>
            <person name="Soukal P."/>
            <person name="Eme L."/>
            <person name="Dacks J.B."/>
            <person name="Karnkowska A."/>
            <person name="Elias M."/>
            <person name="Hampl V."/>
        </authorList>
    </citation>
    <scope>NUCLEOTIDE SEQUENCE [LARGE SCALE GENOMIC DNA]</scope>
    <source>
        <strain evidence="6">NAU3</strain>
        <tissue evidence="6">Gut</tissue>
    </source>
</reference>
<dbReference type="InterPro" id="IPR043162">
    <property type="entry name" value="DOCK_C_lobe_C"/>
</dbReference>
<dbReference type="PROSITE" id="PS51650">
    <property type="entry name" value="C2_DOCK"/>
    <property type="match status" value="1"/>
</dbReference>
<evidence type="ECO:0000313" key="6">
    <source>
        <dbReference type="EMBL" id="KAK2962745.1"/>
    </source>
</evidence>
<feature type="region of interest" description="Disordered" evidence="3">
    <location>
        <begin position="1501"/>
        <end position="1558"/>
    </location>
</feature>
<evidence type="ECO:0000259" key="4">
    <source>
        <dbReference type="PROSITE" id="PS51650"/>
    </source>
</evidence>
<dbReference type="Pfam" id="PF14429">
    <property type="entry name" value="DOCK-C2"/>
    <property type="match status" value="1"/>
</dbReference>
<feature type="compositionally biased region" description="Polar residues" evidence="3">
    <location>
        <begin position="1501"/>
        <end position="1512"/>
    </location>
</feature>
<evidence type="ECO:0000256" key="3">
    <source>
        <dbReference type="SAM" id="MobiDB-lite"/>
    </source>
</evidence>
<dbReference type="InterPro" id="IPR035892">
    <property type="entry name" value="C2_domain_sf"/>
</dbReference>
<evidence type="ECO:0000259" key="5">
    <source>
        <dbReference type="PROSITE" id="PS51651"/>
    </source>
</evidence>
<dbReference type="InterPro" id="IPR027007">
    <property type="entry name" value="C2_DOCK-type_domain"/>
</dbReference>